<dbReference type="EMBL" id="JAMZEJ010000006">
    <property type="protein sequence ID" value="MCQ8241226.1"/>
    <property type="molecule type" value="Genomic_DNA"/>
</dbReference>
<organism evidence="3 4">
    <name type="scientific">Rhizosaccharibacter radicis</name>
    <dbReference type="NCBI Taxonomy" id="2782605"/>
    <lineage>
        <taxon>Bacteria</taxon>
        <taxon>Pseudomonadati</taxon>
        <taxon>Pseudomonadota</taxon>
        <taxon>Alphaproteobacteria</taxon>
        <taxon>Acetobacterales</taxon>
        <taxon>Acetobacteraceae</taxon>
        <taxon>Rhizosaccharibacter</taxon>
    </lineage>
</organism>
<accession>A0ABT1VY11</accession>
<dbReference type="Proteomes" id="UP001524547">
    <property type="component" value="Unassembled WGS sequence"/>
</dbReference>
<evidence type="ECO:0000256" key="1">
    <source>
        <dbReference type="ARBA" id="ARBA00022729"/>
    </source>
</evidence>
<comment type="caution">
    <text evidence="3">The sequence shown here is derived from an EMBL/GenBank/DDBJ whole genome shotgun (WGS) entry which is preliminary data.</text>
</comment>
<dbReference type="PROSITE" id="PS00134">
    <property type="entry name" value="TRYPSIN_HIS"/>
    <property type="match status" value="1"/>
</dbReference>
<protein>
    <submittedName>
        <fullName evidence="3">Trypsin-like peptidase domain-containing protein</fullName>
    </submittedName>
</protein>
<proteinExistence type="predicted"/>
<dbReference type="PANTHER" id="PTHR15462:SF8">
    <property type="entry name" value="SERINE PROTEASE"/>
    <property type="match status" value="1"/>
</dbReference>
<reference evidence="3 4" key="1">
    <citation type="submission" date="2022-06" db="EMBL/GenBank/DDBJ databases">
        <title>Rhizosaccharibacter gen. nov. sp. nov. KSS12, endophytic bacteria isolated from sugarcane.</title>
        <authorList>
            <person name="Pitiwittayakul N."/>
        </authorList>
    </citation>
    <scope>NUCLEOTIDE SEQUENCE [LARGE SCALE GENOMIC DNA]</scope>
    <source>
        <strain evidence="3 4">KSS12</strain>
    </source>
</reference>
<dbReference type="InterPro" id="IPR043504">
    <property type="entry name" value="Peptidase_S1_PA_chymotrypsin"/>
</dbReference>
<sequence length="263" mass="27256">MNGAARTAVCGTLFLMLLLFGNNTSSASPLPLPGVSAADRRREVDIDSVPWRSLGRVQTELGGRCTGFLVAPRVVMTAAHCLFVPRTGHFLQPSSVHVLMGYRRGVFRAHARAVRFVIPAAFDPRRENAGASSDRAALLLDRAVGDGADLLGEAESGSSPPPTGAAVMLGGYGQDRDELAVADPACHLVGRSTDGGGHPVLLHDCEATRGTSGAPLLWRAPDGRWRAIGVQIEAVTNGAGGIAAPLDDAAAISGPGPGRSVDR</sequence>
<keyword evidence="4" id="KW-1185">Reference proteome</keyword>
<evidence type="ECO:0000313" key="4">
    <source>
        <dbReference type="Proteomes" id="UP001524547"/>
    </source>
</evidence>
<gene>
    <name evidence="3" type="ORF">NFI88_10280</name>
</gene>
<feature type="chain" id="PRO_5045759705" evidence="2">
    <location>
        <begin position="28"/>
        <end position="263"/>
    </location>
</feature>
<dbReference type="PANTHER" id="PTHR15462">
    <property type="entry name" value="SERINE PROTEASE"/>
    <property type="match status" value="1"/>
</dbReference>
<dbReference type="InterPro" id="IPR018114">
    <property type="entry name" value="TRYPSIN_HIS"/>
</dbReference>
<feature type="signal peptide" evidence="2">
    <location>
        <begin position="1"/>
        <end position="27"/>
    </location>
</feature>
<dbReference type="RefSeq" id="WP_422919977.1">
    <property type="nucleotide sequence ID" value="NZ_JAMZEJ010000006.1"/>
</dbReference>
<dbReference type="InterPro" id="IPR009003">
    <property type="entry name" value="Peptidase_S1_PA"/>
</dbReference>
<dbReference type="SUPFAM" id="SSF50494">
    <property type="entry name" value="Trypsin-like serine proteases"/>
    <property type="match status" value="1"/>
</dbReference>
<keyword evidence="1 2" id="KW-0732">Signal</keyword>
<evidence type="ECO:0000256" key="2">
    <source>
        <dbReference type="SAM" id="SignalP"/>
    </source>
</evidence>
<name>A0ABT1VY11_9PROT</name>
<evidence type="ECO:0000313" key="3">
    <source>
        <dbReference type="EMBL" id="MCQ8241226.1"/>
    </source>
</evidence>
<dbReference type="InterPro" id="IPR050966">
    <property type="entry name" value="Glutamyl_endopeptidase"/>
</dbReference>
<dbReference type="Gene3D" id="2.40.10.10">
    <property type="entry name" value="Trypsin-like serine proteases"/>
    <property type="match status" value="2"/>
</dbReference>
<dbReference type="Pfam" id="PF13365">
    <property type="entry name" value="Trypsin_2"/>
    <property type="match status" value="1"/>
</dbReference>